<organism evidence="1 2">
    <name type="scientific">Actinoalloteichus hoggarensis</name>
    <dbReference type="NCBI Taxonomy" id="1470176"/>
    <lineage>
        <taxon>Bacteria</taxon>
        <taxon>Bacillati</taxon>
        <taxon>Actinomycetota</taxon>
        <taxon>Actinomycetes</taxon>
        <taxon>Pseudonocardiales</taxon>
        <taxon>Pseudonocardiaceae</taxon>
        <taxon>Actinoalloteichus</taxon>
    </lineage>
</organism>
<sequence length="212" mass="23000">MRIAVIGAGGRTGIETTRLAVERGLEVIAVVRDAERYQRRHPGPPPAEVRIAEARDPVALGRAIDGVDAVIMCVGPVKGEEPTILAEAAASLIESMAAAEVRRLVMVTASGWIVDGDDPLSRYLAKPILARALRSENTAFEAAERAVASSTLAWTIVRPPMLTDGPRRGAYRSRRDGNVRWRYSIRRADLAVALLDVLDDETAVRRRISVAT</sequence>
<dbReference type="InterPro" id="IPR036291">
    <property type="entry name" value="NAD(P)-bd_dom_sf"/>
</dbReference>
<dbReference type="PANTHER" id="PTHR43355:SF2">
    <property type="entry name" value="FLAVIN REDUCTASE (NADPH)"/>
    <property type="match status" value="1"/>
</dbReference>
<dbReference type="GO" id="GO:0016646">
    <property type="term" value="F:oxidoreductase activity, acting on the CH-NH group of donors, NAD or NADP as acceptor"/>
    <property type="evidence" value="ECO:0007669"/>
    <property type="project" value="TreeGrafter"/>
</dbReference>
<dbReference type="SUPFAM" id="SSF51735">
    <property type="entry name" value="NAD(P)-binding Rossmann-fold domains"/>
    <property type="match status" value="1"/>
</dbReference>
<dbReference type="AlphaFoldDB" id="A0A221VZ99"/>
<dbReference type="Proteomes" id="UP000204221">
    <property type="component" value="Chromosome"/>
</dbReference>
<dbReference type="EMBL" id="CP022521">
    <property type="protein sequence ID" value="ASO18867.1"/>
    <property type="molecule type" value="Genomic_DNA"/>
</dbReference>
<gene>
    <name evidence="1" type="ORF">AHOG_06075</name>
</gene>
<dbReference type="Pfam" id="PF13460">
    <property type="entry name" value="NAD_binding_10"/>
    <property type="match status" value="1"/>
</dbReference>
<evidence type="ECO:0000313" key="1">
    <source>
        <dbReference type="EMBL" id="ASO18867.1"/>
    </source>
</evidence>
<dbReference type="OrthoDB" id="3763081at2"/>
<accession>A0A221VZ99</accession>
<dbReference type="Gene3D" id="3.40.50.720">
    <property type="entry name" value="NAD(P)-binding Rossmann-like Domain"/>
    <property type="match status" value="1"/>
</dbReference>
<evidence type="ECO:0000313" key="2">
    <source>
        <dbReference type="Proteomes" id="UP000204221"/>
    </source>
</evidence>
<dbReference type="InterPro" id="IPR051606">
    <property type="entry name" value="Polyketide_Oxido-like"/>
</dbReference>
<dbReference type="RefSeq" id="WP_093940482.1">
    <property type="nucleotide sequence ID" value="NZ_CP022521.1"/>
</dbReference>
<name>A0A221VZ99_9PSEU</name>
<protein>
    <submittedName>
        <fullName evidence="1">NmrA-like family protein</fullName>
    </submittedName>
</protein>
<proteinExistence type="predicted"/>
<keyword evidence="2" id="KW-1185">Reference proteome</keyword>
<reference evidence="1 2" key="1">
    <citation type="submission" date="2017-07" db="EMBL/GenBank/DDBJ databases">
        <title>Complete genome sequence of Actinoalloteichus hoggarensis DSM 45943, type strain of Actinoalloteichus hoggarensis.</title>
        <authorList>
            <person name="Ruckert C."/>
            <person name="Nouioui I."/>
            <person name="Willmese J."/>
            <person name="van Wezel G."/>
            <person name="Klenk H.-P."/>
            <person name="Kalinowski J."/>
            <person name="Zotchev S.B."/>
        </authorList>
    </citation>
    <scope>NUCLEOTIDE SEQUENCE [LARGE SCALE GENOMIC DNA]</scope>
    <source>
        <strain evidence="1 2">DSM 45943</strain>
    </source>
</reference>
<dbReference type="KEGG" id="ahg:AHOG_06075"/>
<dbReference type="PANTHER" id="PTHR43355">
    <property type="entry name" value="FLAVIN REDUCTASE (NADPH)"/>
    <property type="match status" value="1"/>
</dbReference>
<dbReference type="InterPro" id="IPR016040">
    <property type="entry name" value="NAD(P)-bd_dom"/>
</dbReference>